<accession>A0A7W6GET9</accession>
<feature type="compositionally biased region" description="Low complexity" evidence="1">
    <location>
        <begin position="70"/>
        <end position="83"/>
    </location>
</feature>
<evidence type="ECO:0000313" key="4">
    <source>
        <dbReference type="Proteomes" id="UP000528964"/>
    </source>
</evidence>
<dbReference type="SMART" id="SM00257">
    <property type="entry name" value="LysM"/>
    <property type="match status" value="1"/>
</dbReference>
<dbReference type="InterPro" id="IPR036779">
    <property type="entry name" value="LysM_dom_sf"/>
</dbReference>
<dbReference type="PANTHER" id="PTHR34700:SF4">
    <property type="entry name" value="PHAGE-LIKE ELEMENT PBSX PROTEIN XKDP"/>
    <property type="match status" value="1"/>
</dbReference>
<dbReference type="AlphaFoldDB" id="A0A7W6GET9"/>
<proteinExistence type="predicted"/>
<dbReference type="PROSITE" id="PS51782">
    <property type="entry name" value="LYSM"/>
    <property type="match status" value="1"/>
</dbReference>
<reference evidence="3 4" key="1">
    <citation type="submission" date="2020-08" db="EMBL/GenBank/DDBJ databases">
        <title>Genomic Encyclopedia of Type Strains, Phase IV (KMG-IV): sequencing the most valuable type-strain genomes for metagenomic binning, comparative biology and taxonomic classification.</title>
        <authorList>
            <person name="Goeker M."/>
        </authorList>
    </citation>
    <scope>NUCLEOTIDE SEQUENCE [LARGE SCALE GENOMIC DNA]</scope>
    <source>
        <strain evidence="3 4">DSM 25481</strain>
    </source>
</reference>
<feature type="compositionally biased region" description="Polar residues" evidence="1">
    <location>
        <begin position="180"/>
        <end position="189"/>
    </location>
</feature>
<feature type="region of interest" description="Disordered" evidence="1">
    <location>
        <begin position="167"/>
        <end position="227"/>
    </location>
</feature>
<evidence type="ECO:0000259" key="2">
    <source>
        <dbReference type="PROSITE" id="PS51782"/>
    </source>
</evidence>
<organism evidence="3 4">
    <name type="scientific">Hansschlegelia beijingensis</name>
    <dbReference type="NCBI Taxonomy" id="1133344"/>
    <lineage>
        <taxon>Bacteria</taxon>
        <taxon>Pseudomonadati</taxon>
        <taxon>Pseudomonadota</taxon>
        <taxon>Alphaproteobacteria</taxon>
        <taxon>Hyphomicrobiales</taxon>
        <taxon>Methylopilaceae</taxon>
        <taxon>Hansschlegelia</taxon>
    </lineage>
</organism>
<feature type="compositionally biased region" description="Low complexity" evidence="1">
    <location>
        <begin position="218"/>
        <end position="227"/>
    </location>
</feature>
<evidence type="ECO:0000256" key="1">
    <source>
        <dbReference type="SAM" id="MobiDB-lite"/>
    </source>
</evidence>
<keyword evidence="4" id="KW-1185">Reference proteome</keyword>
<dbReference type="Proteomes" id="UP000528964">
    <property type="component" value="Unassembled WGS sequence"/>
</dbReference>
<evidence type="ECO:0000313" key="3">
    <source>
        <dbReference type="EMBL" id="MBB3972408.1"/>
    </source>
</evidence>
<dbReference type="Gene3D" id="3.10.350.10">
    <property type="entry name" value="LysM domain"/>
    <property type="match status" value="1"/>
</dbReference>
<comment type="caution">
    <text evidence="3">The sequence shown here is derived from an EMBL/GenBank/DDBJ whole genome shotgun (WGS) entry which is preliminary data.</text>
</comment>
<feature type="domain" description="LysM" evidence="2">
    <location>
        <begin position="237"/>
        <end position="286"/>
    </location>
</feature>
<dbReference type="InterPro" id="IPR018392">
    <property type="entry name" value="LysM"/>
</dbReference>
<dbReference type="PANTHER" id="PTHR34700">
    <property type="entry name" value="POTASSIUM BINDING PROTEIN KBP"/>
    <property type="match status" value="1"/>
</dbReference>
<dbReference type="InterPro" id="IPR013783">
    <property type="entry name" value="Ig-like_fold"/>
</dbReference>
<dbReference type="Gene3D" id="2.60.40.10">
    <property type="entry name" value="Immunoglobulins"/>
    <property type="match status" value="1"/>
</dbReference>
<dbReference type="SUPFAM" id="SSF54106">
    <property type="entry name" value="LysM domain"/>
    <property type="match status" value="1"/>
</dbReference>
<dbReference type="EMBL" id="JACIDR010000001">
    <property type="protein sequence ID" value="MBB3972408.1"/>
    <property type="molecule type" value="Genomic_DNA"/>
</dbReference>
<feature type="region of interest" description="Disordered" evidence="1">
    <location>
        <begin position="49"/>
        <end position="83"/>
    </location>
</feature>
<dbReference type="RefSeq" id="WP_183394186.1">
    <property type="nucleotide sequence ID" value="NZ_JACIDR010000001.1"/>
</dbReference>
<sequence length="297" mass="30953">MTPPTLAPGDYHLALRTRGADGSEQVSEQTVTVSVPRRPSRDVVVVLNDPNAPSRILQKPGPTVAASAEPATAGPQSSPAAAPSRLSIGAVDAESGRFFVQGAAPQGASLRIYLNGALVAQAVAGEDSRWSLRVERGLSPGDYTVRVDRVENAAGKVAERAEARFTYEAPSAAAEENPQPDRTSASATPQRAVATPSASGEGASEPNPATRASGSSPATRGEAAAADAANPVIASLETVKVRRGDSLWRISRTAYGHGRRYTVIFEANDGQIRNPNLIYPDQVFVLPSEPLSPSAAR</sequence>
<gene>
    <name evidence="3" type="ORF">GGR24_001041</name>
</gene>
<dbReference type="CDD" id="cd00118">
    <property type="entry name" value="LysM"/>
    <property type="match status" value="1"/>
</dbReference>
<dbReference type="Pfam" id="PF01476">
    <property type="entry name" value="LysM"/>
    <property type="match status" value="1"/>
</dbReference>
<name>A0A7W6GET9_9HYPH</name>
<dbReference type="InterPro" id="IPR052196">
    <property type="entry name" value="Bact_Kbp"/>
</dbReference>
<protein>
    <submittedName>
        <fullName evidence="3">Nucleoid-associated protein YgaU</fullName>
    </submittedName>
</protein>